<dbReference type="PANTHER" id="PTHR44688:SF25">
    <property type="entry name" value="HTH LUXR-TYPE DOMAIN-CONTAINING PROTEIN"/>
    <property type="match status" value="1"/>
</dbReference>
<protein>
    <submittedName>
        <fullName evidence="5">LuxR family maltose regulon positive regulatory protein</fullName>
    </submittedName>
</protein>
<evidence type="ECO:0000256" key="3">
    <source>
        <dbReference type="ARBA" id="ARBA00023163"/>
    </source>
</evidence>
<dbReference type="EMBL" id="SHKP01000004">
    <property type="protein sequence ID" value="RZU02961.1"/>
    <property type="molecule type" value="Genomic_DNA"/>
</dbReference>
<dbReference type="GO" id="GO:0006355">
    <property type="term" value="P:regulation of DNA-templated transcription"/>
    <property type="evidence" value="ECO:0007669"/>
    <property type="project" value="InterPro"/>
</dbReference>
<dbReference type="InterPro" id="IPR016032">
    <property type="entry name" value="Sig_transdc_resp-reg_C-effctor"/>
</dbReference>
<dbReference type="Pfam" id="PF00196">
    <property type="entry name" value="GerE"/>
    <property type="match status" value="1"/>
</dbReference>
<evidence type="ECO:0000256" key="1">
    <source>
        <dbReference type="ARBA" id="ARBA00023015"/>
    </source>
</evidence>
<dbReference type="InterPro" id="IPR049945">
    <property type="entry name" value="AAA_22"/>
</dbReference>
<dbReference type="SUPFAM" id="SSF46894">
    <property type="entry name" value="C-terminal effector domain of the bipartite response regulators"/>
    <property type="match status" value="1"/>
</dbReference>
<evidence type="ECO:0000256" key="2">
    <source>
        <dbReference type="ARBA" id="ARBA00023125"/>
    </source>
</evidence>
<dbReference type="CDD" id="cd06170">
    <property type="entry name" value="LuxR_C_like"/>
    <property type="match status" value="1"/>
</dbReference>
<keyword evidence="1" id="KW-0805">Transcription regulation</keyword>
<dbReference type="InterPro" id="IPR027417">
    <property type="entry name" value="P-loop_NTPase"/>
</dbReference>
<evidence type="ECO:0000313" key="6">
    <source>
        <dbReference type="Proteomes" id="UP000293671"/>
    </source>
</evidence>
<dbReference type="InterPro" id="IPR036388">
    <property type="entry name" value="WH-like_DNA-bd_sf"/>
</dbReference>
<proteinExistence type="predicted"/>
<dbReference type="Gene3D" id="1.10.10.10">
    <property type="entry name" value="Winged helix-like DNA-binding domain superfamily/Winged helix DNA-binding domain"/>
    <property type="match status" value="1"/>
</dbReference>
<dbReference type="PRINTS" id="PR00038">
    <property type="entry name" value="HTHLUXR"/>
</dbReference>
<comment type="caution">
    <text evidence="5">The sequence shown here is derived from an EMBL/GenBank/DDBJ whole genome shotgun (WGS) entry which is preliminary data.</text>
</comment>
<dbReference type="GO" id="GO:0016887">
    <property type="term" value="F:ATP hydrolysis activity"/>
    <property type="evidence" value="ECO:0007669"/>
    <property type="project" value="InterPro"/>
</dbReference>
<gene>
    <name evidence="5" type="ORF">EV670_0992</name>
</gene>
<dbReference type="OrthoDB" id="9146062at2"/>
<name>A0A4Q7W173_9BURK</name>
<keyword evidence="2" id="KW-0238">DNA-binding</keyword>
<dbReference type="PROSITE" id="PS00622">
    <property type="entry name" value="HTH_LUXR_1"/>
    <property type="match status" value="1"/>
</dbReference>
<evidence type="ECO:0000313" key="5">
    <source>
        <dbReference type="EMBL" id="RZU02961.1"/>
    </source>
</evidence>
<dbReference type="Pfam" id="PF13401">
    <property type="entry name" value="AAA_22"/>
    <property type="match status" value="1"/>
</dbReference>
<keyword evidence="3" id="KW-0804">Transcription</keyword>
<dbReference type="Proteomes" id="UP000293671">
    <property type="component" value="Unassembled WGS sequence"/>
</dbReference>
<accession>A0A4Q7W173</accession>
<dbReference type="AlphaFoldDB" id="A0A4Q7W173"/>
<feature type="domain" description="HTH luxR-type" evidence="4">
    <location>
        <begin position="817"/>
        <end position="882"/>
    </location>
</feature>
<dbReference type="Gene3D" id="3.40.50.300">
    <property type="entry name" value="P-loop containing nucleotide triphosphate hydrolases"/>
    <property type="match status" value="1"/>
</dbReference>
<dbReference type="PANTHER" id="PTHR44688">
    <property type="entry name" value="DNA-BINDING TRANSCRIPTIONAL ACTIVATOR DEVR_DOSR"/>
    <property type="match status" value="1"/>
</dbReference>
<organism evidence="5 6">
    <name type="scientific">Rivibacter subsaxonicus</name>
    <dbReference type="NCBI Taxonomy" id="457575"/>
    <lineage>
        <taxon>Bacteria</taxon>
        <taxon>Pseudomonadati</taxon>
        <taxon>Pseudomonadota</taxon>
        <taxon>Betaproteobacteria</taxon>
        <taxon>Burkholderiales</taxon>
        <taxon>Rivibacter</taxon>
    </lineage>
</organism>
<evidence type="ECO:0000259" key="4">
    <source>
        <dbReference type="PROSITE" id="PS50043"/>
    </source>
</evidence>
<dbReference type="PROSITE" id="PS50043">
    <property type="entry name" value="HTH_LUXR_2"/>
    <property type="match status" value="1"/>
</dbReference>
<dbReference type="SMART" id="SM00421">
    <property type="entry name" value="HTH_LUXR"/>
    <property type="match status" value="1"/>
</dbReference>
<dbReference type="GO" id="GO:0003677">
    <property type="term" value="F:DNA binding"/>
    <property type="evidence" value="ECO:0007669"/>
    <property type="project" value="UniProtKB-KW"/>
</dbReference>
<keyword evidence="6" id="KW-1185">Reference proteome</keyword>
<dbReference type="InterPro" id="IPR000792">
    <property type="entry name" value="Tscrpt_reg_LuxR_C"/>
</dbReference>
<dbReference type="InterPro" id="IPR059106">
    <property type="entry name" value="WHD_MalT"/>
</dbReference>
<reference evidence="5 6" key="1">
    <citation type="submission" date="2019-02" db="EMBL/GenBank/DDBJ databases">
        <title>Genomic Encyclopedia of Type Strains, Phase IV (KMG-IV): sequencing the most valuable type-strain genomes for metagenomic binning, comparative biology and taxonomic classification.</title>
        <authorList>
            <person name="Goeker M."/>
        </authorList>
    </citation>
    <scope>NUCLEOTIDE SEQUENCE [LARGE SCALE GENOMIC DNA]</scope>
    <source>
        <strain evidence="5 6">DSM 19570</strain>
    </source>
</reference>
<sequence length="890" mass="96015">MSFARTKVLQPRPRAGLLMARPRLEQALLAALDSHRALLVCAPAGYGKTAMLGRAIEQLPAGHAAAWVSLDEGDDLHRLLACLMAALEPFDPPWRTSPEGLMTAATRPGGNARQAVAAEIVNTLDACDVAHGVIVLDDLHHLHDEASIAFLDHWLQRMSPRWTVAMAARHEPPLRLARLRAAGELIDFGESQLRFARDEVRSLVAGAGIDAEAADALHARTAGWAAGLRLALNGARGGSAGSTIDRQAFDFLATEVLARIDPALREFLLLSCVLPELDAARCAFVTGIAQPARWLEQIERLGLFATVVEDDATPTLRLHELFREALQHRLRLERPDEWPLLLARAAEVEPDPVRRQALLLAAGRPEQAAQSLRAGGASMLITQGGIETLLGLCRQFPPEFAATSPELQHVAGMAKWTVWDARAAERHFTLADALFGARGDPVAAQIARGQRAITLIGLGRLGDAGALIASLFEQPLAGEARIVALLARTWHTMECGAFDAVAPCFEALVDALEERPSIDSWFYGVPPPRQTPCRGIEPALARWAAGAMAVAGDRPLPLRTSALHTRAWLALWQGRLDECGELLERAEADAQWVGQHVVARSHGLALRAMLAALRGERETALQAMRTRIGEHPDSYGDWGLWHLLFFACRVASACADAASLREWLQRLLALQPGLPDADAARLRPSQAMQGTLAALEGRRAQAIALWRAALEHEEQIDLLGQAGDVRARLALALAQEQQPQQAAAVLAPLLDKPEARPGGTLLAADALCALAALRWKELLDGRQQALLARWAESLQGRRDAACCAQLDADCAAPTARASAAEGPLSTRELEVLAQIADGASNKLIARSLDLSPHTVKRHVAHILGKLDLASRGQAAAWYHAEAAAALRRPR</sequence>
<dbReference type="Pfam" id="PF25873">
    <property type="entry name" value="WHD_MalT"/>
    <property type="match status" value="1"/>
</dbReference>
<dbReference type="RefSeq" id="WP_130430673.1">
    <property type="nucleotide sequence ID" value="NZ_SHKP01000004.1"/>
</dbReference>
<dbReference type="SUPFAM" id="SSF52540">
    <property type="entry name" value="P-loop containing nucleoside triphosphate hydrolases"/>
    <property type="match status" value="1"/>
</dbReference>